<feature type="transmembrane region" description="Helical" evidence="1">
    <location>
        <begin position="53"/>
        <end position="72"/>
    </location>
</feature>
<keyword evidence="3" id="KW-1185">Reference proteome</keyword>
<accession>A0A1Y5RKL7</accession>
<reference evidence="2 3" key="1">
    <citation type="submission" date="2017-03" db="EMBL/GenBank/DDBJ databases">
        <authorList>
            <person name="Afonso C.L."/>
            <person name="Miller P.J."/>
            <person name="Scott M.A."/>
            <person name="Spackman E."/>
            <person name="Goraichik I."/>
            <person name="Dimitrov K.M."/>
            <person name="Suarez D.L."/>
            <person name="Swayne D.E."/>
        </authorList>
    </citation>
    <scope>NUCLEOTIDE SEQUENCE [LARGE SCALE GENOMIC DNA]</scope>
    <source>
        <strain evidence="2 3">CECT 7023</strain>
    </source>
</reference>
<sequence length="90" mass="9933">MKAPANRSVFLARASFRRRRLRDAARMLPILALVLVLMPLLQTGHPEARSSGVLIYLFVLWVLLIAAAAALVRPILPTRDETGSEPEDTA</sequence>
<dbReference type="EMBL" id="FWFZ01000001">
    <property type="protein sequence ID" value="SLN19810.1"/>
    <property type="molecule type" value="Genomic_DNA"/>
</dbReference>
<keyword evidence="1" id="KW-0472">Membrane</keyword>
<name>A0A1Y5RKL7_9RHOB</name>
<protein>
    <submittedName>
        <fullName evidence="2">Uncharacterized protein</fullName>
    </submittedName>
</protein>
<evidence type="ECO:0000313" key="2">
    <source>
        <dbReference type="EMBL" id="SLN19810.1"/>
    </source>
</evidence>
<evidence type="ECO:0000256" key="1">
    <source>
        <dbReference type="SAM" id="Phobius"/>
    </source>
</evidence>
<evidence type="ECO:0000313" key="3">
    <source>
        <dbReference type="Proteomes" id="UP000193900"/>
    </source>
</evidence>
<gene>
    <name evidence="2" type="ORF">ROA7023_00488</name>
</gene>
<proteinExistence type="predicted"/>
<keyword evidence="1" id="KW-0812">Transmembrane</keyword>
<dbReference type="Proteomes" id="UP000193900">
    <property type="component" value="Unassembled WGS sequence"/>
</dbReference>
<organism evidence="2 3">
    <name type="scientific">Roseisalinus antarcticus</name>
    <dbReference type="NCBI Taxonomy" id="254357"/>
    <lineage>
        <taxon>Bacteria</taxon>
        <taxon>Pseudomonadati</taxon>
        <taxon>Pseudomonadota</taxon>
        <taxon>Alphaproteobacteria</taxon>
        <taxon>Rhodobacterales</taxon>
        <taxon>Roseobacteraceae</taxon>
        <taxon>Roseisalinus</taxon>
    </lineage>
</organism>
<dbReference type="RefSeq" id="WP_085877387.1">
    <property type="nucleotide sequence ID" value="NZ_FWFZ01000001.1"/>
</dbReference>
<keyword evidence="1" id="KW-1133">Transmembrane helix</keyword>
<dbReference type="AlphaFoldDB" id="A0A1Y5RKL7"/>